<reference evidence="2" key="1">
    <citation type="submission" date="2018-08" db="EMBL/GenBank/DDBJ databases">
        <authorList>
            <person name="Kim S.-J."/>
            <person name="Jung G.-Y."/>
        </authorList>
    </citation>
    <scope>NUCLEOTIDE SEQUENCE [LARGE SCALE GENOMIC DNA]</scope>
    <source>
        <strain evidence="2">GY_G</strain>
    </source>
</reference>
<evidence type="ECO:0000313" key="2">
    <source>
        <dbReference type="Proteomes" id="UP000263833"/>
    </source>
</evidence>
<name>A0A371BE83_9SPHN</name>
<protein>
    <submittedName>
        <fullName evidence="1">Uncharacterized protein</fullName>
    </submittedName>
</protein>
<evidence type="ECO:0000313" key="1">
    <source>
        <dbReference type="EMBL" id="RDV05894.1"/>
    </source>
</evidence>
<dbReference type="Proteomes" id="UP000263833">
    <property type="component" value="Unassembled WGS sequence"/>
</dbReference>
<accession>A0A371BE83</accession>
<gene>
    <name evidence="1" type="ORF">DXH95_00045</name>
</gene>
<comment type="caution">
    <text evidence="1">The sequence shown here is derived from an EMBL/GenBank/DDBJ whole genome shotgun (WGS) entry which is preliminary data.</text>
</comment>
<dbReference type="AlphaFoldDB" id="A0A371BE83"/>
<proteinExistence type="predicted"/>
<organism evidence="1 2">
    <name type="scientific">Sphingorhabdus pulchriflava</name>
    <dbReference type="NCBI Taxonomy" id="2292257"/>
    <lineage>
        <taxon>Bacteria</taxon>
        <taxon>Pseudomonadati</taxon>
        <taxon>Pseudomonadota</taxon>
        <taxon>Alphaproteobacteria</taxon>
        <taxon>Sphingomonadales</taxon>
        <taxon>Sphingomonadaceae</taxon>
        <taxon>Sphingorhabdus</taxon>
    </lineage>
</organism>
<sequence length="162" mass="17232">MVVLCPVAAQSKNIADPFKRADASFSRFAMNVPTKAKSIGRPTNSGECDDDMILCTWEDSAGVEHVLVGNKIAIKSISAKRAGATSLTALNIGTERSRDAVLARVRAFLPEIEIDCLEPGEAGEGEGIASCGGAFDSGGWIKLLFDTNNQLLDARIDAYQIN</sequence>
<keyword evidence="2" id="KW-1185">Reference proteome</keyword>
<dbReference type="EMBL" id="QRGP01000001">
    <property type="protein sequence ID" value="RDV05894.1"/>
    <property type="molecule type" value="Genomic_DNA"/>
</dbReference>